<feature type="domain" description="Maltose/galactoside acetyltransferase" evidence="5">
    <location>
        <begin position="1"/>
        <end position="52"/>
    </location>
</feature>
<dbReference type="GO" id="GO:0008374">
    <property type="term" value="F:O-acyltransferase activity"/>
    <property type="evidence" value="ECO:0007669"/>
    <property type="project" value="TreeGrafter"/>
</dbReference>
<keyword evidence="4" id="KW-0012">Acyltransferase</keyword>
<dbReference type="InterPro" id="IPR018357">
    <property type="entry name" value="Hexapep_transf_CS"/>
</dbReference>
<dbReference type="SUPFAM" id="SSF51161">
    <property type="entry name" value="Trimeric LpxA-like enzymes"/>
    <property type="match status" value="1"/>
</dbReference>
<dbReference type="PANTHER" id="PTHR23416">
    <property type="entry name" value="SIALIC ACID SYNTHASE-RELATED"/>
    <property type="match status" value="1"/>
</dbReference>
<comment type="caution">
    <text evidence="6">The sequence shown here is derived from an EMBL/GenBank/DDBJ whole genome shotgun (WGS) entry which is preliminary data.</text>
</comment>
<dbReference type="EMBL" id="MKIM01000033">
    <property type="protein sequence ID" value="OLP42433.1"/>
    <property type="molecule type" value="Genomic_DNA"/>
</dbReference>
<evidence type="ECO:0000256" key="2">
    <source>
        <dbReference type="ARBA" id="ARBA00022679"/>
    </source>
</evidence>
<evidence type="ECO:0000313" key="6">
    <source>
        <dbReference type="EMBL" id="OLP42433.1"/>
    </source>
</evidence>
<accession>A0A1Q8ZKK7</accession>
<dbReference type="OrthoDB" id="9815592at2"/>
<name>A0A1Q8ZKK7_9HYPH</name>
<proteinExistence type="inferred from homology"/>
<dbReference type="STRING" id="1867956.BJF95_13425"/>
<protein>
    <submittedName>
        <fullName evidence="6">Maltose acetyltransferase</fullName>
    </submittedName>
</protein>
<dbReference type="GO" id="GO:0016407">
    <property type="term" value="F:acetyltransferase activity"/>
    <property type="evidence" value="ECO:0007669"/>
    <property type="project" value="InterPro"/>
</dbReference>
<keyword evidence="3" id="KW-0677">Repeat</keyword>
<evidence type="ECO:0000256" key="1">
    <source>
        <dbReference type="ARBA" id="ARBA00007274"/>
    </source>
</evidence>
<gene>
    <name evidence="6" type="ORF">BJF95_13425</name>
</gene>
<evidence type="ECO:0000256" key="3">
    <source>
        <dbReference type="ARBA" id="ARBA00022737"/>
    </source>
</evidence>
<evidence type="ECO:0000313" key="7">
    <source>
        <dbReference type="Proteomes" id="UP000186894"/>
    </source>
</evidence>
<reference evidence="6 7" key="1">
    <citation type="submission" date="2016-09" db="EMBL/GenBank/DDBJ databases">
        <title>Rhizobium oryziradicis sp. nov., isolated from the root of rice.</title>
        <authorList>
            <person name="Zhao J."/>
            <person name="Zhang X."/>
        </authorList>
    </citation>
    <scope>NUCLEOTIDE SEQUENCE [LARGE SCALE GENOMIC DNA]</scope>
    <source>
        <strain evidence="6 7">N19</strain>
    </source>
</reference>
<dbReference type="AlphaFoldDB" id="A0A1Q8ZKK7"/>
<dbReference type="InterPro" id="IPR024688">
    <property type="entry name" value="Mac_dom"/>
</dbReference>
<dbReference type="InterPro" id="IPR011004">
    <property type="entry name" value="Trimer_LpxA-like_sf"/>
</dbReference>
<keyword evidence="7" id="KW-1185">Reference proteome</keyword>
<keyword evidence="2 6" id="KW-0808">Transferase</keyword>
<dbReference type="Gene3D" id="2.160.10.10">
    <property type="entry name" value="Hexapeptide repeat proteins"/>
    <property type="match status" value="1"/>
</dbReference>
<dbReference type="InterPro" id="IPR051159">
    <property type="entry name" value="Hexapeptide_acetyltransf"/>
</dbReference>
<dbReference type="RefSeq" id="WP_075641903.1">
    <property type="nucleotide sequence ID" value="NZ_MKIM01000033.1"/>
</dbReference>
<dbReference type="GO" id="GO:0005829">
    <property type="term" value="C:cytosol"/>
    <property type="evidence" value="ECO:0007669"/>
    <property type="project" value="TreeGrafter"/>
</dbReference>
<dbReference type="CDD" id="cd03357">
    <property type="entry name" value="LbH_MAT_GAT"/>
    <property type="match status" value="1"/>
</dbReference>
<dbReference type="InterPro" id="IPR001451">
    <property type="entry name" value="Hexapep"/>
</dbReference>
<comment type="similarity">
    <text evidence="1">Belongs to the transferase hexapeptide repeat family.</text>
</comment>
<dbReference type="SMART" id="SM01266">
    <property type="entry name" value="Mac"/>
    <property type="match status" value="1"/>
</dbReference>
<dbReference type="Proteomes" id="UP000186894">
    <property type="component" value="Unassembled WGS sequence"/>
</dbReference>
<dbReference type="PANTHER" id="PTHR23416:SF23">
    <property type="entry name" value="ACETYLTRANSFERASE C18B11.09C-RELATED"/>
    <property type="match status" value="1"/>
</dbReference>
<organism evidence="6 7">
    <name type="scientific">Rhizobium oryziradicis</name>
    <dbReference type="NCBI Taxonomy" id="1867956"/>
    <lineage>
        <taxon>Bacteria</taxon>
        <taxon>Pseudomonadati</taxon>
        <taxon>Pseudomonadota</taxon>
        <taxon>Alphaproteobacteria</taxon>
        <taxon>Hyphomicrobiales</taxon>
        <taxon>Rhizobiaceae</taxon>
        <taxon>Rhizobium/Agrobacterium group</taxon>
        <taxon>Rhizobium</taxon>
    </lineage>
</organism>
<dbReference type="PROSITE" id="PS00101">
    <property type="entry name" value="HEXAPEP_TRANSFERASES"/>
    <property type="match status" value="1"/>
</dbReference>
<sequence length="176" mass="18542">MDAGEWYCCFDPELDALRMRARRAVHAHNSMTPDERGPMASELRALFVTAKDAFIEAPFHCAYGMNISLGSGVYLNSSCVILDTATVSIGDGTMLGPAVQIYCPEHHRDVTLRKSGLEIARPVSIGKDVWIGGGAIILGGVTIGDGAIVGAGAVVTRSVAAGTTVVGNPARPLRQF</sequence>
<dbReference type="Pfam" id="PF12464">
    <property type="entry name" value="Mac"/>
    <property type="match status" value="1"/>
</dbReference>
<evidence type="ECO:0000259" key="5">
    <source>
        <dbReference type="SMART" id="SM01266"/>
    </source>
</evidence>
<dbReference type="Pfam" id="PF00132">
    <property type="entry name" value="Hexapep"/>
    <property type="match status" value="1"/>
</dbReference>
<evidence type="ECO:0000256" key="4">
    <source>
        <dbReference type="ARBA" id="ARBA00023315"/>
    </source>
</evidence>